<feature type="domain" description="Multidrug resistance protein MdtA-like barrel-sandwich hybrid" evidence="3">
    <location>
        <begin position="59"/>
        <end position="226"/>
    </location>
</feature>
<reference evidence="5 7" key="2">
    <citation type="submission" date="2017-02" db="EMBL/GenBank/DDBJ databases">
        <authorList>
            <person name="Peterson S.W."/>
        </authorList>
    </citation>
    <scope>NUCLEOTIDE SEQUENCE [LARGE SCALE GENOMIC DNA]</scope>
    <source>
        <strain evidence="5 7">DSM 9653</strain>
    </source>
</reference>
<feature type="signal peptide" evidence="1">
    <location>
        <begin position="1"/>
        <end position="28"/>
    </location>
</feature>
<evidence type="ECO:0000313" key="7">
    <source>
        <dbReference type="Proteomes" id="UP000190130"/>
    </source>
</evidence>
<keyword evidence="6" id="KW-1185">Reference proteome</keyword>
<dbReference type="PANTHER" id="PTHR30438:SF2">
    <property type="entry name" value="MEMBRANE PROTEIN"/>
    <property type="match status" value="1"/>
</dbReference>
<evidence type="ECO:0000259" key="2">
    <source>
        <dbReference type="Pfam" id="PF25876"/>
    </source>
</evidence>
<sequence>MRPFRPVLAAILAVALAAPLLSPPAAQAQSRLKALIDRLRGDAMPEGIVKTNGRIEATQVDVSSKYAGRLSEVTVKEGDEVTAGQVIARIASPEYQAQLRAAEAQVLRARQALAEAEALIAQRKSDQILARTDAERGKELVEKGYLSKQVFDQRSAKADATDAALRAAQAQRDQAQFAIHASEADAEQIRAILVDLVLVAPRSGRVQYQLARTGEVVAAGTRVITILDLSDVYMTIYLPAAQAGLLALGDEARIILDPVPQYVIPATVSFVAADAQFTPKAVETAEEREKLVFRAKLQVDRDLLAKYHRQVKTGVRGLGFVRTSPKAKWPESLAVKLP</sequence>
<name>A0A0Q3I7T3_9HYPH</name>
<dbReference type="PANTHER" id="PTHR30438">
    <property type="entry name" value="36 KDA ANTIGEN-RELATED"/>
    <property type="match status" value="1"/>
</dbReference>
<organism evidence="4 6">
    <name type="scientific">Bosea thiooxidans</name>
    <dbReference type="NCBI Taxonomy" id="53254"/>
    <lineage>
        <taxon>Bacteria</taxon>
        <taxon>Pseudomonadati</taxon>
        <taxon>Pseudomonadota</taxon>
        <taxon>Alphaproteobacteria</taxon>
        <taxon>Hyphomicrobiales</taxon>
        <taxon>Boseaceae</taxon>
        <taxon>Bosea</taxon>
    </lineage>
</organism>
<dbReference type="Proteomes" id="UP000051562">
    <property type="component" value="Unassembled WGS sequence"/>
</dbReference>
<dbReference type="Pfam" id="PF25917">
    <property type="entry name" value="BSH_RND"/>
    <property type="match status" value="1"/>
</dbReference>
<dbReference type="RefSeq" id="WP_055727753.1">
    <property type="nucleotide sequence ID" value="NZ_FUYX01000008.1"/>
</dbReference>
<evidence type="ECO:0000313" key="6">
    <source>
        <dbReference type="Proteomes" id="UP000051562"/>
    </source>
</evidence>
<dbReference type="Gene3D" id="1.10.287.470">
    <property type="entry name" value="Helix hairpin bin"/>
    <property type="match status" value="1"/>
</dbReference>
<accession>A0A0Q3I7T3</accession>
<feature type="chain" id="PRO_5014520398" evidence="1">
    <location>
        <begin position="29"/>
        <end position="338"/>
    </location>
</feature>
<dbReference type="InterPro" id="IPR058624">
    <property type="entry name" value="MdtA-like_HH"/>
</dbReference>
<dbReference type="SUPFAM" id="SSF111369">
    <property type="entry name" value="HlyD-like secretion proteins"/>
    <property type="match status" value="1"/>
</dbReference>
<keyword evidence="1" id="KW-0732">Signal</keyword>
<dbReference type="AlphaFoldDB" id="A0A0Q3I7T3"/>
<dbReference type="EMBL" id="FUYX01000008">
    <property type="protein sequence ID" value="SKB94315.1"/>
    <property type="molecule type" value="Genomic_DNA"/>
</dbReference>
<proteinExistence type="predicted"/>
<dbReference type="Pfam" id="PF25876">
    <property type="entry name" value="HH_MFP_RND"/>
    <property type="match status" value="1"/>
</dbReference>
<dbReference type="Gene3D" id="2.40.50.100">
    <property type="match status" value="1"/>
</dbReference>
<evidence type="ECO:0000313" key="5">
    <source>
        <dbReference type="EMBL" id="SKB94315.1"/>
    </source>
</evidence>
<dbReference type="Proteomes" id="UP000190130">
    <property type="component" value="Unassembled WGS sequence"/>
</dbReference>
<dbReference type="GO" id="GO:0005886">
    <property type="term" value="C:plasma membrane"/>
    <property type="evidence" value="ECO:0007669"/>
    <property type="project" value="TreeGrafter"/>
</dbReference>
<evidence type="ECO:0000256" key="1">
    <source>
        <dbReference type="SAM" id="SignalP"/>
    </source>
</evidence>
<dbReference type="Gene3D" id="2.40.30.170">
    <property type="match status" value="1"/>
</dbReference>
<reference evidence="4 6" key="1">
    <citation type="submission" date="2015-10" db="EMBL/GenBank/DDBJ databases">
        <title>Draft genome of Bosea thiooxidans.</title>
        <authorList>
            <person name="Wang X."/>
        </authorList>
    </citation>
    <scope>NUCLEOTIDE SEQUENCE [LARGE SCALE GENOMIC DNA]</scope>
    <source>
        <strain evidence="4 6">CGMCC 9174</strain>
    </source>
</reference>
<evidence type="ECO:0000313" key="4">
    <source>
        <dbReference type="EMBL" id="KQK30925.1"/>
    </source>
</evidence>
<feature type="domain" description="Multidrug resistance protein MdtA-like alpha-helical hairpin" evidence="2">
    <location>
        <begin position="113"/>
        <end position="177"/>
    </location>
</feature>
<protein>
    <submittedName>
        <fullName evidence="4">Hemolysin secretion protein D</fullName>
    </submittedName>
    <submittedName>
        <fullName evidence="5">HlyD family secretion protein</fullName>
    </submittedName>
</protein>
<dbReference type="OrthoDB" id="9778236at2"/>
<dbReference type="STRING" id="53254.SAMN05660750_03167"/>
<dbReference type="InterPro" id="IPR058625">
    <property type="entry name" value="MdtA-like_BSH"/>
</dbReference>
<gene>
    <name evidence="4" type="ORF">ARD30_11625</name>
    <name evidence="5" type="ORF">SAMN05660750_03167</name>
</gene>
<dbReference type="EMBL" id="LMAR01000032">
    <property type="protein sequence ID" value="KQK30925.1"/>
    <property type="molecule type" value="Genomic_DNA"/>
</dbReference>
<evidence type="ECO:0000259" key="3">
    <source>
        <dbReference type="Pfam" id="PF25917"/>
    </source>
</evidence>